<feature type="compositionally biased region" description="Basic and acidic residues" evidence="12">
    <location>
        <begin position="323"/>
        <end position="335"/>
    </location>
</feature>
<dbReference type="PANTHER" id="PTHR23356:SF16">
    <property type="entry name" value="DPY30 DOMAIN CONTAINING 2"/>
    <property type="match status" value="1"/>
</dbReference>
<dbReference type="InterPro" id="IPR049630">
    <property type="entry name" value="DYDC-like_DD"/>
</dbReference>
<proteinExistence type="inferred from homology"/>
<comment type="subcellular location">
    <subcellularLocation>
        <location evidence="1">Cytoplasm</location>
        <location evidence="1">Cytoskeleton</location>
        <location evidence="1">Flagellum axoneme</location>
    </subcellularLocation>
</comment>
<evidence type="ECO:0000256" key="10">
    <source>
        <dbReference type="ARBA" id="ARBA00068754"/>
    </source>
</evidence>
<keyword evidence="5" id="KW-0969">Cilium</keyword>
<dbReference type="EMBL" id="JBHFQA010000023">
    <property type="protein sequence ID" value="KAL2078697.1"/>
    <property type="molecule type" value="Genomic_DNA"/>
</dbReference>
<dbReference type="PANTHER" id="PTHR23356">
    <property type="entry name" value="DPY30-RELATED"/>
    <property type="match status" value="1"/>
</dbReference>
<keyword evidence="3" id="KW-0963">Cytoplasm</keyword>
<name>A0ABD1IUQ3_9TELE</name>
<evidence type="ECO:0000256" key="2">
    <source>
        <dbReference type="ARBA" id="ARBA00010849"/>
    </source>
</evidence>
<dbReference type="InterPro" id="IPR007858">
    <property type="entry name" value="Dpy-30_motif"/>
</dbReference>
<evidence type="ECO:0000256" key="8">
    <source>
        <dbReference type="ARBA" id="ARBA00058296"/>
    </source>
</evidence>
<evidence type="ECO:0000256" key="5">
    <source>
        <dbReference type="ARBA" id="ARBA00023069"/>
    </source>
</evidence>
<dbReference type="InterPro" id="IPR037856">
    <property type="entry name" value="Sdc1/DPY30"/>
</dbReference>
<keyword evidence="6" id="KW-0206">Cytoskeleton</keyword>
<evidence type="ECO:0000256" key="11">
    <source>
        <dbReference type="SAM" id="Coils"/>
    </source>
</evidence>
<comment type="function">
    <text evidence="8">Functions as part of axonemal radial spoke complexes that play an important part in the motility of sperm and cilia. Plays a crucial role during acrosome biogenesis.</text>
</comment>
<comment type="caution">
    <text evidence="13">The sequence shown here is derived from an EMBL/GenBank/DDBJ whole genome shotgun (WGS) entry which is preliminary data.</text>
</comment>
<dbReference type="Gene3D" id="1.20.890.10">
    <property type="entry name" value="cAMP-dependent protein kinase regulatory subunit, dimerization-anchoring domain"/>
    <property type="match status" value="1"/>
</dbReference>
<feature type="region of interest" description="Disordered" evidence="12">
    <location>
        <begin position="302"/>
        <end position="437"/>
    </location>
</feature>
<keyword evidence="4" id="KW-0282">Flagellum</keyword>
<evidence type="ECO:0000256" key="3">
    <source>
        <dbReference type="ARBA" id="ARBA00022490"/>
    </source>
</evidence>
<comment type="subunit">
    <text evidence="9">Component of the axonemal radial spoke complex 1 (RS1), at least composed of spoke head proteins RSPH1, RSPH3, RSPH9 and the cilia-specific component RSPH4A or sperm-specific component RSPH6A, spoke stalk proteins RSPH14, DNAJB13, DYDC1, ROPN1L and NME5, and the anchor protein IQUB. Interacts with SH3GL3.</text>
</comment>
<dbReference type="AlphaFoldDB" id="A0ABD1IUQ3"/>
<feature type="coiled-coil region" evidence="11">
    <location>
        <begin position="43"/>
        <end position="79"/>
    </location>
</feature>
<feature type="compositionally biased region" description="Pro residues" evidence="12">
    <location>
        <begin position="110"/>
        <end position="119"/>
    </location>
</feature>
<keyword evidence="14" id="KW-1185">Reference proteome</keyword>
<dbReference type="Proteomes" id="UP001591681">
    <property type="component" value="Unassembled WGS sequence"/>
</dbReference>
<dbReference type="Pfam" id="PF05186">
    <property type="entry name" value="Dpy-30"/>
    <property type="match status" value="1"/>
</dbReference>
<feature type="region of interest" description="Disordered" evidence="12">
    <location>
        <begin position="80"/>
        <end position="188"/>
    </location>
</feature>
<evidence type="ECO:0000256" key="12">
    <source>
        <dbReference type="SAM" id="MobiDB-lite"/>
    </source>
</evidence>
<organism evidence="13 14">
    <name type="scientific">Coilia grayii</name>
    <name type="common">Gray's grenadier anchovy</name>
    <dbReference type="NCBI Taxonomy" id="363190"/>
    <lineage>
        <taxon>Eukaryota</taxon>
        <taxon>Metazoa</taxon>
        <taxon>Chordata</taxon>
        <taxon>Craniata</taxon>
        <taxon>Vertebrata</taxon>
        <taxon>Euteleostomi</taxon>
        <taxon>Actinopterygii</taxon>
        <taxon>Neopterygii</taxon>
        <taxon>Teleostei</taxon>
        <taxon>Clupei</taxon>
        <taxon>Clupeiformes</taxon>
        <taxon>Clupeoidei</taxon>
        <taxon>Engraulidae</taxon>
        <taxon>Coilinae</taxon>
        <taxon>Coilia</taxon>
    </lineage>
</organism>
<feature type="compositionally biased region" description="Basic and acidic residues" evidence="12">
    <location>
        <begin position="393"/>
        <end position="403"/>
    </location>
</feature>
<feature type="compositionally biased region" description="Polar residues" evidence="12">
    <location>
        <begin position="308"/>
        <end position="322"/>
    </location>
</feature>
<keyword evidence="11" id="KW-0175">Coiled coil</keyword>
<dbReference type="CDD" id="cd22966">
    <property type="entry name" value="DD_DYDC-like"/>
    <property type="match status" value="1"/>
</dbReference>
<evidence type="ECO:0000256" key="6">
    <source>
        <dbReference type="ARBA" id="ARBA00023212"/>
    </source>
</evidence>
<evidence type="ECO:0000313" key="14">
    <source>
        <dbReference type="Proteomes" id="UP001591681"/>
    </source>
</evidence>
<feature type="compositionally biased region" description="Low complexity" evidence="12">
    <location>
        <begin position="426"/>
        <end position="437"/>
    </location>
</feature>
<sequence>MDSEYLKKTLGKCLAEGLAEVAEQRPLDPIEFLAQWIYKYKENMDYEEKRNIYLKELEKEQARARNEALHQKLLKEEEERIREALEGPRPPEPKLKAAEKVEEETVAAPPSTPPSTPPQDRPKKSNPPKLEAVREDEDGEAPEAQPESTEVGTGSDIADAVTAALTSQSETEPPGDRGHSAVDGSPENKVSFEREALCPASEAPFKVTTWRLAHLREAHLWRPMHLRETYLYRQRHRRNAHLKDVHLYSLRDLRDTHLWTLMDLRGAHLYKLKYLRDAHLFRLMQVKDAHLCRQMHLRNAQLKDTQHEPSVSGDSALSPNQRSGEEPDNQRHAEDLLQQEQTGTGAQPDDQDTGKARPQEEEEEVREGGGGEGGEGGGGGRGEEGGGGGVKGRTVDPAEKEEQLDLATAQDTPTGAGEAGDPVRAPPESLEQSQPQPEEVTLLYHCLLFCYDCVNTPGTLLGPILASTQRSQQKQNRNHLEN</sequence>
<evidence type="ECO:0000256" key="1">
    <source>
        <dbReference type="ARBA" id="ARBA00004611"/>
    </source>
</evidence>
<feature type="compositionally biased region" description="Gly residues" evidence="12">
    <location>
        <begin position="368"/>
        <end position="391"/>
    </location>
</feature>
<evidence type="ECO:0000256" key="4">
    <source>
        <dbReference type="ARBA" id="ARBA00022846"/>
    </source>
</evidence>
<keyword evidence="7" id="KW-0966">Cell projection</keyword>
<reference evidence="13 14" key="1">
    <citation type="submission" date="2024-09" db="EMBL/GenBank/DDBJ databases">
        <title>A chromosome-level genome assembly of Gray's grenadier anchovy, Coilia grayii.</title>
        <authorList>
            <person name="Fu Z."/>
        </authorList>
    </citation>
    <scope>NUCLEOTIDE SEQUENCE [LARGE SCALE GENOMIC DNA]</scope>
    <source>
        <strain evidence="13">G4</strain>
        <tissue evidence="13">Muscle</tissue>
    </source>
</reference>
<evidence type="ECO:0000313" key="13">
    <source>
        <dbReference type="EMBL" id="KAL2078697.1"/>
    </source>
</evidence>
<evidence type="ECO:0000256" key="7">
    <source>
        <dbReference type="ARBA" id="ARBA00023273"/>
    </source>
</evidence>
<gene>
    <name evidence="13" type="ORF">ACEWY4_026382</name>
</gene>
<accession>A0ABD1IUQ3</accession>
<feature type="compositionally biased region" description="Basic and acidic residues" evidence="12">
    <location>
        <begin position="80"/>
        <end position="100"/>
    </location>
</feature>
<comment type="similarity">
    <text evidence="2">Belongs to the dpy-30 family.</text>
</comment>
<evidence type="ECO:0000256" key="9">
    <source>
        <dbReference type="ARBA" id="ARBA00062391"/>
    </source>
</evidence>
<dbReference type="FunFam" id="1.20.890.10:FF:000009">
    <property type="entry name" value="DPY30 domain-containing protein 1"/>
    <property type="match status" value="1"/>
</dbReference>
<protein>
    <recommendedName>
        <fullName evidence="10">DPY30 domain-containing protein 1</fullName>
    </recommendedName>
</protein>